<proteinExistence type="inferred from homology"/>
<dbReference type="PANTHER" id="PTHR11545:SF2">
    <property type="entry name" value="LARGE RIBOSOMAL SUBUNIT PROTEIN UL13M"/>
    <property type="match status" value="1"/>
</dbReference>
<comment type="similarity">
    <text evidence="1">Belongs to the universal ribosomal protein uL13 family.</text>
</comment>
<evidence type="ECO:0000313" key="4">
    <source>
        <dbReference type="EMBL" id="CAG8547041.1"/>
    </source>
</evidence>
<name>A0ABN7UDY5_GIGMA</name>
<dbReference type="Proteomes" id="UP000789901">
    <property type="component" value="Unassembled WGS sequence"/>
</dbReference>
<keyword evidence="2" id="KW-0689">Ribosomal protein</keyword>
<dbReference type="InterPro" id="IPR036899">
    <property type="entry name" value="Ribosomal_uL13_sf"/>
</dbReference>
<protein>
    <submittedName>
        <fullName evidence="4">39217_t:CDS:1</fullName>
    </submittedName>
</protein>
<dbReference type="InterPro" id="IPR005823">
    <property type="entry name" value="Ribosomal_uL13_bac-type"/>
</dbReference>
<dbReference type="EMBL" id="CAJVQB010001709">
    <property type="protein sequence ID" value="CAG8547041.1"/>
    <property type="molecule type" value="Genomic_DNA"/>
</dbReference>
<dbReference type="Pfam" id="PF00572">
    <property type="entry name" value="Ribosomal_L13"/>
    <property type="match status" value="1"/>
</dbReference>
<sequence>MRNKQLKDSEIKSQLRQYLIENGISKISLENGKLVIEYNNQVKKTVENEDSEQQKYHQLIQNLPNKSLSLSELQENNTNNSSTPNKNNTGIYVGLTIENEQLQKTTIPSLLNVTRSWYFLDLKNKIVGKEATEKIVDLLRGKNRKDFMPNLDLGNYVVLTNAKHVAFTGNKLDKKNYYNHSGYPGGLRTRSTRLMREKYPRELVFRIIRGMIPHTKLGDKQAKRLFIFADEKHNLEAQEKGFIKIED</sequence>
<dbReference type="PANTHER" id="PTHR11545">
    <property type="entry name" value="RIBOSOMAL PROTEIN L13"/>
    <property type="match status" value="1"/>
</dbReference>
<gene>
    <name evidence="4" type="ORF">GMARGA_LOCUS4370</name>
</gene>
<evidence type="ECO:0000256" key="3">
    <source>
        <dbReference type="ARBA" id="ARBA00023274"/>
    </source>
</evidence>
<evidence type="ECO:0000313" key="5">
    <source>
        <dbReference type="Proteomes" id="UP000789901"/>
    </source>
</evidence>
<reference evidence="4 5" key="1">
    <citation type="submission" date="2021-06" db="EMBL/GenBank/DDBJ databases">
        <authorList>
            <person name="Kallberg Y."/>
            <person name="Tangrot J."/>
            <person name="Rosling A."/>
        </authorList>
    </citation>
    <scope>NUCLEOTIDE SEQUENCE [LARGE SCALE GENOMIC DNA]</scope>
    <source>
        <strain evidence="4 5">120-4 pot B 10/14</strain>
    </source>
</reference>
<dbReference type="InterPro" id="IPR005822">
    <property type="entry name" value="Ribosomal_uL13"/>
</dbReference>
<dbReference type="NCBIfam" id="TIGR01066">
    <property type="entry name" value="rplM_bact"/>
    <property type="match status" value="1"/>
</dbReference>
<keyword evidence="3" id="KW-0687">Ribonucleoprotein</keyword>
<dbReference type="Gene3D" id="3.90.1180.10">
    <property type="entry name" value="Ribosomal protein L13"/>
    <property type="match status" value="1"/>
</dbReference>
<accession>A0ABN7UDY5</accession>
<dbReference type="HAMAP" id="MF_01366">
    <property type="entry name" value="Ribosomal_uL13"/>
    <property type="match status" value="1"/>
</dbReference>
<dbReference type="CDD" id="cd00392">
    <property type="entry name" value="Ribosomal_L13"/>
    <property type="match status" value="1"/>
</dbReference>
<evidence type="ECO:0000256" key="1">
    <source>
        <dbReference type="ARBA" id="ARBA00006227"/>
    </source>
</evidence>
<evidence type="ECO:0000256" key="2">
    <source>
        <dbReference type="ARBA" id="ARBA00022980"/>
    </source>
</evidence>
<keyword evidence="5" id="KW-1185">Reference proteome</keyword>
<comment type="caution">
    <text evidence="4">The sequence shown here is derived from an EMBL/GenBank/DDBJ whole genome shotgun (WGS) entry which is preliminary data.</text>
</comment>
<dbReference type="SUPFAM" id="SSF52161">
    <property type="entry name" value="Ribosomal protein L13"/>
    <property type="match status" value="1"/>
</dbReference>
<organism evidence="4 5">
    <name type="scientific">Gigaspora margarita</name>
    <dbReference type="NCBI Taxonomy" id="4874"/>
    <lineage>
        <taxon>Eukaryota</taxon>
        <taxon>Fungi</taxon>
        <taxon>Fungi incertae sedis</taxon>
        <taxon>Mucoromycota</taxon>
        <taxon>Glomeromycotina</taxon>
        <taxon>Glomeromycetes</taxon>
        <taxon>Diversisporales</taxon>
        <taxon>Gigasporaceae</taxon>
        <taxon>Gigaspora</taxon>
    </lineage>
</organism>